<feature type="transmembrane region" description="Helical" evidence="1">
    <location>
        <begin position="201"/>
        <end position="222"/>
    </location>
</feature>
<keyword evidence="1" id="KW-1133">Transmembrane helix</keyword>
<evidence type="ECO:0000313" key="3">
    <source>
        <dbReference type="Proteomes" id="UP000001542"/>
    </source>
</evidence>
<proteinExistence type="predicted"/>
<dbReference type="VEuPathDB" id="TrichDB:TVAG_013930"/>
<dbReference type="KEGG" id="tva:5467178"/>
<evidence type="ECO:0000313" key="2">
    <source>
        <dbReference type="EMBL" id="EAY21626.1"/>
    </source>
</evidence>
<protein>
    <recommendedName>
        <fullName evidence="4">GPI mannosyltransferase 2</fullName>
    </recommendedName>
</protein>
<feature type="transmembrane region" description="Helical" evidence="1">
    <location>
        <begin position="165"/>
        <end position="189"/>
    </location>
</feature>
<feature type="transmembrane region" description="Helical" evidence="1">
    <location>
        <begin position="332"/>
        <end position="348"/>
    </location>
</feature>
<dbReference type="Proteomes" id="UP000001542">
    <property type="component" value="Unassembled WGS sequence"/>
</dbReference>
<dbReference type="VEuPathDB" id="TrichDB:TVAGG3_0986380"/>
<dbReference type="EMBL" id="DS113189">
    <property type="protein sequence ID" value="EAY21626.1"/>
    <property type="molecule type" value="Genomic_DNA"/>
</dbReference>
<dbReference type="RefSeq" id="XP_001582612.1">
    <property type="nucleotide sequence ID" value="XM_001582562.1"/>
</dbReference>
<name>A2DDE7_TRIV3</name>
<reference evidence="2" key="1">
    <citation type="submission" date="2006-10" db="EMBL/GenBank/DDBJ databases">
        <authorList>
            <person name="Amadeo P."/>
            <person name="Zhao Q."/>
            <person name="Wortman J."/>
            <person name="Fraser-Liggett C."/>
            <person name="Carlton J."/>
        </authorList>
    </citation>
    <scope>NUCLEOTIDE SEQUENCE</scope>
    <source>
        <strain evidence="2">G3</strain>
    </source>
</reference>
<keyword evidence="1" id="KW-0812">Transmembrane</keyword>
<feature type="transmembrane region" description="Helical" evidence="1">
    <location>
        <begin position="360"/>
        <end position="378"/>
    </location>
</feature>
<dbReference type="OrthoDB" id="10436071at2759"/>
<dbReference type="InParanoid" id="A2DDE7"/>
<gene>
    <name evidence="2" type="ORF">TVAG_013930</name>
</gene>
<reference evidence="2" key="2">
    <citation type="journal article" date="2007" name="Science">
        <title>Draft genome sequence of the sexually transmitted pathogen Trichomonas vaginalis.</title>
        <authorList>
            <person name="Carlton J.M."/>
            <person name="Hirt R.P."/>
            <person name="Silva J.C."/>
            <person name="Delcher A.L."/>
            <person name="Schatz M."/>
            <person name="Zhao Q."/>
            <person name="Wortman J.R."/>
            <person name="Bidwell S.L."/>
            <person name="Alsmark U.C.M."/>
            <person name="Besteiro S."/>
            <person name="Sicheritz-Ponten T."/>
            <person name="Noel C.J."/>
            <person name="Dacks J.B."/>
            <person name="Foster P.G."/>
            <person name="Simillion C."/>
            <person name="Van de Peer Y."/>
            <person name="Miranda-Saavedra D."/>
            <person name="Barton G.J."/>
            <person name="Westrop G.D."/>
            <person name="Mueller S."/>
            <person name="Dessi D."/>
            <person name="Fiori P.L."/>
            <person name="Ren Q."/>
            <person name="Paulsen I."/>
            <person name="Zhang H."/>
            <person name="Bastida-Corcuera F.D."/>
            <person name="Simoes-Barbosa A."/>
            <person name="Brown M.T."/>
            <person name="Hayes R.D."/>
            <person name="Mukherjee M."/>
            <person name="Okumura C.Y."/>
            <person name="Schneider R."/>
            <person name="Smith A.J."/>
            <person name="Vanacova S."/>
            <person name="Villalvazo M."/>
            <person name="Haas B.J."/>
            <person name="Pertea M."/>
            <person name="Feldblyum T.V."/>
            <person name="Utterback T.R."/>
            <person name="Shu C.L."/>
            <person name="Osoegawa K."/>
            <person name="de Jong P.J."/>
            <person name="Hrdy I."/>
            <person name="Horvathova L."/>
            <person name="Zubacova Z."/>
            <person name="Dolezal P."/>
            <person name="Malik S.B."/>
            <person name="Logsdon J.M. Jr."/>
            <person name="Henze K."/>
            <person name="Gupta A."/>
            <person name="Wang C.C."/>
            <person name="Dunne R.L."/>
            <person name="Upcroft J.A."/>
            <person name="Upcroft P."/>
            <person name="White O."/>
            <person name="Salzberg S.L."/>
            <person name="Tang P."/>
            <person name="Chiu C.-H."/>
            <person name="Lee Y.-S."/>
            <person name="Embley T.M."/>
            <person name="Coombs G.H."/>
            <person name="Mottram J.C."/>
            <person name="Tachezy J."/>
            <person name="Fraser-Liggett C.M."/>
            <person name="Johnson P.J."/>
        </authorList>
    </citation>
    <scope>NUCLEOTIDE SEQUENCE [LARGE SCALE GENOMIC DNA]</scope>
    <source>
        <strain evidence="2">G3</strain>
    </source>
</reference>
<feature type="transmembrane region" description="Helical" evidence="1">
    <location>
        <begin position="292"/>
        <end position="320"/>
    </location>
</feature>
<accession>A2DDE7</accession>
<organism evidence="2 3">
    <name type="scientific">Trichomonas vaginalis (strain ATCC PRA-98 / G3)</name>
    <dbReference type="NCBI Taxonomy" id="412133"/>
    <lineage>
        <taxon>Eukaryota</taxon>
        <taxon>Metamonada</taxon>
        <taxon>Parabasalia</taxon>
        <taxon>Trichomonadida</taxon>
        <taxon>Trichomonadidae</taxon>
        <taxon>Trichomonas</taxon>
    </lineage>
</organism>
<evidence type="ECO:0000256" key="1">
    <source>
        <dbReference type="SAM" id="Phobius"/>
    </source>
</evidence>
<dbReference type="AlphaFoldDB" id="A2DDE7"/>
<sequence length="402" mass="46117">MLQDFRSTWSRFYNSVAETTPVPDKFWHPDLEDAKCLATMYLVTFSIWLSAMLTDGPLAILKYWDGPNYIYVGITLYDSGTKVDPWKRTFSYPYYYIACHLPGYPLIIKLMSFFTFGHWALASYLSILFSTGLLVYAFRRLLIIYDCVNNPTLTTMLLSVIPTRFMIYHSVIASEPTFLAFVCLSLIFYKIQNIPLMMTCVWYCCITRIEGISIGATIGLCYLLRLDIAHALMMFTTFLADFALLIMHKKLFNEWLAYFKFNFSHQGLISWPPLYKLIGSAGFTDMVEINTFLLYFLLLTPGVILLYGRCGPVAIFASIFNAYVTILFHIDIYRYGIPGSVFSFLIGYDRLWSSSQIQNTLLASGLPLIVLLLTYAAGQIMTNVCGNDFLEYVFSFARSEYL</sequence>
<keyword evidence="3" id="KW-1185">Reference proteome</keyword>
<feature type="transmembrane region" description="Helical" evidence="1">
    <location>
        <begin position="228"/>
        <end position="247"/>
    </location>
</feature>
<feature type="transmembrane region" description="Helical" evidence="1">
    <location>
        <begin position="36"/>
        <end position="54"/>
    </location>
</feature>
<evidence type="ECO:0008006" key="4">
    <source>
        <dbReference type="Google" id="ProtNLM"/>
    </source>
</evidence>
<feature type="transmembrane region" description="Helical" evidence="1">
    <location>
        <begin position="121"/>
        <end position="145"/>
    </location>
</feature>
<feature type="transmembrane region" description="Helical" evidence="1">
    <location>
        <begin position="94"/>
        <end position="114"/>
    </location>
</feature>
<keyword evidence="1" id="KW-0472">Membrane</keyword>